<dbReference type="GO" id="GO:0032259">
    <property type="term" value="P:methylation"/>
    <property type="evidence" value="ECO:0007669"/>
    <property type="project" value="UniProtKB-KW"/>
</dbReference>
<feature type="region of interest" description="Disordered" evidence="13">
    <location>
        <begin position="349"/>
        <end position="424"/>
    </location>
</feature>
<dbReference type="Pfam" id="PF00096">
    <property type="entry name" value="zf-C2H2"/>
    <property type="match status" value="1"/>
</dbReference>
<comment type="caution">
    <text evidence="16">The sequence shown here is derived from an EMBL/GenBank/DDBJ whole genome shotgun (WGS) entry which is preliminary data.</text>
</comment>
<dbReference type="PROSITE" id="PS50280">
    <property type="entry name" value="SET"/>
    <property type="match status" value="1"/>
</dbReference>
<evidence type="ECO:0000256" key="5">
    <source>
        <dbReference type="ARBA" id="ARBA00022723"/>
    </source>
</evidence>
<dbReference type="SMART" id="SM00355">
    <property type="entry name" value="ZnF_C2H2"/>
    <property type="match status" value="3"/>
</dbReference>
<keyword evidence="4" id="KW-0949">S-adenosyl-L-methionine</keyword>
<evidence type="ECO:0000256" key="12">
    <source>
        <dbReference type="PROSITE-ProRule" id="PRU00042"/>
    </source>
</evidence>
<feature type="compositionally biased region" description="Basic and acidic residues" evidence="13">
    <location>
        <begin position="788"/>
        <end position="804"/>
    </location>
</feature>
<evidence type="ECO:0000256" key="2">
    <source>
        <dbReference type="ARBA" id="ARBA00022603"/>
    </source>
</evidence>
<evidence type="ECO:0000313" key="16">
    <source>
        <dbReference type="EMBL" id="MBN3317594.1"/>
    </source>
</evidence>
<dbReference type="Proteomes" id="UP000736164">
    <property type="component" value="Unassembled WGS sequence"/>
</dbReference>
<evidence type="ECO:0000259" key="15">
    <source>
        <dbReference type="PROSITE" id="PS50280"/>
    </source>
</evidence>
<comment type="subcellular location">
    <subcellularLocation>
        <location evidence="1">Nucleus</location>
    </subcellularLocation>
</comment>
<feature type="compositionally biased region" description="Low complexity" evidence="13">
    <location>
        <begin position="479"/>
        <end position="499"/>
    </location>
</feature>
<evidence type="ECO:0000256" key="11">
    <source>
        <dbReference type="ARBA" id="ARBA00023242"/>
    </source>
</evidence>
<feature type="region of interest" description="Disordered" evidence="13">
    <location>
        <begin position="475"/>
        <end position="509"/>
    </location>
</feature>
<proteinExistence type="predicted"/>
<feature type="domain" description="C2H2-type" evidence="14">
    <location>
        <begin position="779"/>
        <end position="806"/>
    </location>
</feature>
<keyword evidence="2 16" id="KW-0489">Methyltransferase</keyword>
<keyword evidence="3" id="KW-0808">Transferase</keyword>
<dbReference type="PROSITE" id="PS50157">
    <property type="entry name" value="ZINC_FINGER_C2H2_2"/>
    <property type="match status" value="3"/>
</dbReference>
<dbReference type="Gene3D" id="3.30.160.60">
    <property type="entry name" value="Classic Zinc Finger"/>
    <property type="match status" value="2"/>
</dbReference>
<evidence type="ECO:0000256" key="4">
    <source>
        <dbReference type="ARBA" id="ARBA00022691"/>
    </source>
</evidence>
<accession>A0A8J7NPX3</accession>
<dbReference type="Pfam" id="PF21549">
    <property type="entry name" value="PRDM2_PR"/>
    <property type="match status" value="1"/>
</dbReference>
<feature type="region of interest" description="Disordered" evidence="13">
    <location>
        <begin position="252"/>
        <end position="298"/>
    </location>
</feature>
<evidence type="ECO:0000256" key="9">
    <source>
        <dbReference type="ARBA" id="ARBA00023015"/>
    </source>
</evidence>
<feature type="region of interest" description="Disordered" evidence="13">
    <location>
        <begin position="745"/>
        <end position="846"/>
    </location>
</feature>
<dbReference type="GO" id="GO:0008270">
    <property type="term" value="F:zinc ion binding"/>
    <property type="evidence" value="ECO:0007669"/>
    <property type="project" value="UniProtKB-KW"/>
</dbReference>
<feature type="non-terminal residue" evidence="16">
    <location>
        <position position="1"/>
    </location>
</feature>
<dbReference type="GO" id="GO:0010468">
    <property type="term" value="P:regulation of gene expression"/>
    <property type="evidence" value="ECO:0007669"/>
    <property type="project" value="TreeGrafter"/>
</dbReference>
<evidence type="ECO:0000256" key="7">
    <source>
        <dbReference type="ARBA" id="ARBA00022771"/>
    </source>
</evidence>
<feature type="non-terminal residue" evidence="16">
    <location>
        <position position="846"/>
    </location>
</feature>
<dbReference type="PANTHER" id="PTHR16515:SF57">
    <property type="entry name" value="ZINC FINGER PROTEIN 154-LIKE"/>
    <property type="match status" value="1"/>
</dbReference>
<keyword evidence="5" id="KW-0479">Metal-binding</keyword>
<dbReference type="FunFam" id="3.30.160.60:FF:000446">
    <property type="entry name" value="Zinc finger protein"/>
    <property type="match status" value="1"/>
</dbReference>
<reference evidence="16" key="1">
    <citation type="journal article" date="2021" name="Cell">
        <title>Tracing the genetic footprints of vertebrate landing in non-teleost ray-finned fishes.</title>
        <authorList>
            <person name="Bi X."/>
            <person name="Wang K."/>
            <person name="Yang L."/>
            <person name="Pan H."/>
            <person name="Jiang H."/>
            <person name="Wei Q."/>
            <person name="Fang M."/>
            <person name="Yu H."/>
            <person name="Zhu C."/>
            <person name="Cai Y."/>
            <person name="He Y."/>
            <person name="Gan X."/>
            <person name="Zeng H."/>
            <person name="Yu D."/>
            <person name="Zhu Y."/>
            <person name="Jiang H."/>
            <person name="Qiu Q."/>
            <person name="Yang H."/>
            <person name="Zhang Y.E."/>
            <person name="Wang W."/>
            <person name="Zhu M."/>
            <person name="He S."/>
            <person name="Zhang G."/>
        </authorList>
    </citation>
    <scope>NUCLEOTIDE SEQUENCE</scope>
    <source>
        <strain evidence="16">Allg_001</strain>
    </source>
</reference>
<feature type="compositionally biased region" description="Low complexity" evidence="13">
    <location>
        <begin position="756"/>
        <end position="768"/>
    </location>
</feature>
<name>A0A8J7NPX3_ATRSP</name>
<dbReference type="InterPro" id="IPR050331">
    <property type="entry name" value="Zinc_finger"/>
</dbReference>
<dbReference type="InterPro" id="IPR036236">
    <property type="entry name" value="Znf_C2H2_sf"/>
</dbReference>
<dbReference type="AlphaFoldDB" id="A0A8J7NPX3"/>
<keyword evidence="6" id="KW-0677">Repeat</keyword>
<evidence type="ECO:0000256" key="6">
    <source>
        <dbReference type="ARBA" id="ARBA00022737"/>
    </source>
</evidence>
<feature type="region of interest" description="Disordered" evidence="13">
    <location>
        <begin position="316"/>
        <end position="336"/>
    </location>
</feature>
<dbReference type="InterPro" id="IPR046341">
    <property type="entry name" value="SET_dom_sf"/>
</dbReference>
<dbReference type="InterPro" id="IPR013087">
    <property type="entry name" value="Znf_C2H2_type"/>
</dbReference>
<keyword evidence="17" id="KW-1185">Reference proteome</keyword>
<feature type="compositionally biased region" description="Basic and acidic residues" evidence="13">
    <location>
        <begin position="256"/>
        <end position="282"/>
    </location>
</feature>
<dbReference type="PANTHER" id="PTHR16515">
    <property type="entry name" value="PR DOMAIN ZINC FINGER PROTEIN"/>
    <property type="match status" value="1"/>
</dbReference>
<dbReference type="GO" id="GO:0042054">
    <property type="term" value="F:histone methyltransferase activity"/>
    <property type="evidence" value="ECO:0007669"/>
    <property type="project" value="InterPro"/>
</dbReference>
<dbReference type="SUPFAM" id="SSF57667">
    <property type="entry name" value="beta-beta-alpha zinc fingers"/>
    <property type="match status" value="1"/>
</dbReference>
<feature type="domain" description="SET" evidence="15">
    <location>
        <begin position="564"/>
        <end position="678"/>
    </location>
</feature>
<dbReference type="InterPro" id="IPR001214">
    <property type="entry name" value="SET_dom"/>
</dbReference>
<dbReference type="Gene3D" id="2.170.270.10">
    <property type="entry name" value="SET domain"/>
    <property type="match status" value="1"/>
</dbReference>
<protein>
    <submittedName>
        <fullName evidence="16">PRDM9 methyltransferase</fullName>
    </submittedName>
</protein>
<feature type="domain" description="C2H2-type" evidence="14">
    <location>
        <begin position="707"/>
        <end position="735"/>
    </location>
</feature>
<evidence type="ECO:0000256" key="13">
    <source>
        <dbReference type="SAM" id="MobiDB-lite"/>
    </source>
</evidence>
<feature type="region of interest" description="Disordered" evidence="13">
    <location>
        <begin position="181"/>
        <end position="220"/>
    </location>
</feature>
<keyword evidence="9" id="KW-0805">Transcription regulation</keyword>
<gene>
    <name evidence="16" type="primary">Prdm9_2</name>
    <name evidence="16" type="ORF">GTO95_0008833</name>
</gene>
<feature type="region of interest" description="Disordered" evidence="13">
    <location>
        <begin position="1"/>
        <end position="90"/>
    </location>
</feature>
<keyword evidence="10" id="KW-0804">Transcription</keyword>
<dbReference type="SUPFAM" id="SSF82199">
    <property type="entry name" value="SET domain"/>
    <property type="match status" value="1"/>
</dbReference>
<evidence type="ECO:0000259" key="14">
    <source>
        <dbReference type="PROSITE" id="PS50157"/>
    </source>
</evidence>
<evidence type="ECO:0000256" key="3">
    <source>
        <dbReference type="ARBA" id="ARBA00022679"/>
    </source>
</evidence>
<evidence type="ECO:0000256" key="1">
    <source>
        <dbReference type="ARBA" id="ARBA00004123"/>
    </source>
</evidence>
<sequence>MALNEGDGNLDPGRHAQREAGRNPRCPAAKAAGGGRDGDARAESLSCRSARPGRSAAELGPGADLTAGESSAPVKRAREEALARGAQGPGPVIKRVFDQEWCSSLWSSAEPASESSRAPGGRVPRPDRRDAAHAGAGVSELRGATVKQEVDDRSGFHSAVPGSLLSFVQVKDERPDLGTARLYSARAHPAPGETRGTSLRIKDERPDLGTACPAPGEHQSLRVKENVSGLAGGPIKREAAEEELVQVSGGVCINAEDSRPDSRPQAERTPEGARVPASDRRTPGGARVTSERASESVPAQIKPFLRRVRYTVCHGPGAAQEGETGCKEELDREEGQGEPTVVVMLQTGAQAPCRTGSSSSPVRQMRTPRMRPLAPLNTPQGATETRLPTERGAEAGCGAERAGQSEGKRPHSESSEESSTTGGYCLRKKQRVDYSEEPELSDCSGLLDQEGRAKSSAEPTRPAVFVTVLSEDKRFQQQSSTASTASTASTSSTATTSSTPRENNPQKKRRVHFSELAESDEYFFCPECKFFFFEECEQHGPARFVEDTRAEVGLERRARLTLPPGLSLRDSSIPGAGLGVFNVDSLVPRGVHYGPYEGEPTSKEEATLSGYSWMIYKGKNQVEYIDAKSETSSNWMRFVNCARNEAEQNLVAFQYCGQILFRTCKAISPGCELLVCYGEEYARHLGITWDYIWERKCRPTGESLEEFPCPKCPVTFIAKFHFFKHIKRIHPQEYSRLMTSGSLATQSLEPPKRQQSPAVPEAPSSPAEDQSTEDIPDPLRCSHCGKRFGSERRLKTHQETHRGEGPSPSPSGEERERTHRCAQCGKSFDKLGGLKRHKHVHAAERP</sequence>
<feature type="compositionally biased region" description="Basic and acidic residues" evidence="13">
    <location>
        <begin position="324"/>
        <end position="335"/>
    </location>
</feature>
<keyword evidence="11" id="KW-0539">Nucleus</keyword>
<feature type="compositionally biased region" description="Low complexity" evidence="13">
    <location>
        <begin position="107"/>
        <end position="123"/>
    </location>
</feature>
<dbReference type="EMBL" id="JAAWVO010036435">
    <property type="protein sequence ID" value="MBN3317594.1"/>
    <property type="molecule type" value="Genomic_DNA"/>
</dbReference>
<feature type="compositionally biased region" description="Basic and acidic residues" evidence="13">
    <location>
        <begin position="12"/>
        <end position="22"/>
    </location>
</feature>
<keyword evidence="7 12" id="KW-0863">Zinc-finger</keyword>
<dbReference type="InterPro" id="IPR044417">
    <property type="entry name" value="PRDM7_9_PR-SET"/>
</dbReference>
<organism evidence="16 17">
    <name type="scientific">Atractosteus spatula</name>
    <name type="common">Alligator gar</name>
    <name type="synonym">Lepisosteus spatula</name>
    <dbReference type="NCBI Taxonomy" id="7917"/>
    <lineage>
        <taxon>Eukaryota</taxon>
        <taxon>Metazoa</taxon>
        <taxon>Chordata</taxon>
        <taxon>Craniata</taxon>
        <taxon>Vertebrata</taxon>
        <taxon>Euteleostomi</taxon>
        <taxon>Actinopterygii</taxon>
        <taxon>Neopterygii</taxon>
        <taxon>Holostei</taxon>
        <taxon>Semionotiformes</taxon>
        <taxon>Lepisosteidae</taxon>
        <taxon>Atractosteus</taxon>
    </lineage>
</organism>
<keyword evidence="8" id="KW-0862">Zinc</keyword>
<evidence type="ECO:0000256" key="8">
    <source>
        <dbReference type="ARBA" id="ARBA00022833"/>
    </source>
</evidence>
<evidence type="ECO:0000313" key="17">
    <source>
        <dbReference type="Proteomes" id="UP000736164"/>
    </source>
</evidence>
<dbReference type="GO" id="GO:0005634">
    <property type="term" value="C:nucleus"/>
    <property type="evidence" value="ECO:0007669"/>
    <property type="project" value="UniProtKB-SubCell"/>
</dbReference>
<evidence type="ECO:0000256" key="10">
    <source>
        <dbReference type="ARBA" id="ARBA00023163"/>
    </source>
</evidence>
<feature type="domain" description="C2H2-type" evidence="14">
    <location>
        <begin position="819"/>
        <end position="846"/>
    </location>
</feature>
<dbReference type="PROSITE" id="PS00028">
    <property type="entry name" value="ZINC_FINGER_C2H2_1"/>
    <property type="match status" value="3"/>
</dbReference>
<dbReference type="CDD" id="cd19193">
    <property type="entry name" value="PR-SET_PRDM7_9"/>
    <property type="match status" value="1"/>
</dbReference>
<feature type="region of interest" description="Disordered" evidence="13">
    <location>
        <begin position="107"/>
        <end position="145"/>
    </location>
</feature>